<keyword evidence="4" id="KW-0378">Hydrolase</keyword>
<keyword evidence="3" id="KW-0540">Nuclease</keyword>
<accession>A0A4R2GNA5</accession>
<dbReference type="GO" id="GO:0006310">
    <property type="term" value="P:DNA recombination"/>
    <property type="evidence" value="ECO:0007669"/>
    <property type="project" value="InterPro"/>
</dbReference>
<dbReference type="AlphaFoldDB" id="A0A4R2GNA5"/>
<dbReference type="SUPFAM" id="SSF64182">
    <property type="entry name" value="DHH phosphoesterases"/>
    <property type="match status" value="1"/>
</dbReference>
<dbReference type="GO" id="GO:0008409">
    <property type="term" value="F:5'-3' exonuclease activity"/>
    <property type="evidence" value="ECO:0007669"/>
    <property type="project" value="InterPro"/>
</dbReference>
<gene>
    <name evidence="9" type="ORF">EV194_101416</name>
</gene>
<keyword evidence="5 9" id="KW-0269">Exonuclease</keyword>
<dbReference type="InterPro" id="IPR041122">
    <property type="entry name" value="RecJ_OB"/>
</dbReference>
<evidence type="ECO:0000259" key="7">
    <source>
        <dbReference type="Pfam" id="PF02272"/>
    </source>
</evidence>
<evidence type="ECO:0000313" key="9">
    <source>
        <dbReference type="EMBL" id="TCO10784.1"/>
    </source>
</evidence>
<dbReference type="PANTHER" id="PTHR30255">
    <property type="entry name" value="SINGLE-STRANDED-DNA-SPECIFIC EXONUCLEASE RECJ"/>
    <property type="match status" value="1"/>
</dbReference>
<evidence type="ECO:0000256" key="5">
    <source>
        <dbReference type="ARBA" id="ARBA00022839"/>
    </source>
</evidence>
<organism evidence="9 10">
    <name type="scientific">Natronoflexus pectinivorans</name>
    <dbReference type="NCBI Taxonomy" id="682526"/>
    <lineage>
        <taxon>Bacteria</taxon>
        <taxon>Pseudomonadati</taxon>
        <taxon>Bacteroidota</taxon>
        <taxon>Bacteroidia</taxon>
        <taxon>Marinilabiliales</taxon>
        <taxon>Marinilabiliaceae</taxon>
        <taxon>Natronoflexus</taxon>
    </lineage>
</organism>
<dbReference type="PANTHER" id="PTHR30255:SF2">
    <property type="entry name" value="SINGLE-STRANDED-DNA-SPECIFIC EXONUCLEASE RECJ"/>
    <property type="match status" value="1"/>
</dbReference>
<dbReference type="EMBL" id="SLWK01000001">
    <property type="protein sequence ID" value="TCO10784.1"/>
    <property type="molecule type" value="Genomic_DNA"/>
</dbReference>
<feature type="domain" description="DDH" evidence="6">
    <location>
        <begin position="80"/>
        <end position="230"/>
    </location>
</feature>
<feature type="domain" description="DHHA1" evidence="7">
    <location>
        <begin position="352"/>
        <end position="444"/>
    </location>
</feature>
<dbReference type="InterPro" id="IPR051673">
    <property type="entry name" value="SSDNA_exonuclease_RecJ"/>
</dbReference>
<dbReference type="InterPro" id="IPR004610">
    <property type="entry name" value="RecJ"/>
</dbReference>
<comment type="caution">
    <text evidence="9">The sequence shown here is derived from an EMBL/GenBank/DDBJ whole genome shotgun (WGS) entry which is preliminary data.</text>
</comment>
<dbReference type="NCBIfam" id="TIGR00644">
    <property type="entry name" value="recJ"/>
    <property type="match status" value="1"/>
</dbReference>
<evidence type="ECO:0000256" key="1">
    <source>
        <dbReference type="ARBA" id="ARBA00005915"/>
    </source>
</evidence>
<feature type="domain" description="RecJ OB" evidence="8">
    <location>
        <begin position="457"/>
        <end position="566"/>
    </location>
</feature>
<dbReference type="Pfam" id="PF01368">
    <property type="entry name" value="DHH"/>
    <property type="match status" value="1"/>
</dbReference>
<protein>
    <recommendedName>
        <fullName evidence="2">Single-stranded-DNA-specific exonuclease RecJ</fullName>
    </recommendedName>
</protein>
<evidence type="ECO:0000256" key="2">
    <source>
        <dbReference type="ARBA" id="ARBA00019841"/>
    </source>
</evidence>
<dbReference type="InterPro" id="IPR001667">
    <property type="entry name" value="DDH_dom"/>
</dbReference>
<dbReference type="Gene3D" id="3.10.310.30">
    <property type="match status" value="1"/>
</dbReference>
<keyword evidence="10" id="KW-1185">Reference proteome</keyword>
<dbReference type="Pfam" id="PF17768">
    <property type="entry name" value="RecJ_OB"/>
    <property type="match status" value="1"/>
</dbReference>
<evidence type="ECO:0000313" key="10">
    <source>
        <dbReference type="Proteomes" id="UP000295221"/>
    </source>
</evidence>
<dbReference type="GO" id="GO:0003676">
    <property type="term" value="F:nucleic acid binding"/>
    <property type="evidence" value="ECO:0007669"/>
    <property type="project" value="InterPro"/>
</dbReference>
<dbReference type="InterPro" id="IPR003156">
    <property type="entry name" value="DHHA1_dom"/>
</dbReference>
<dbReference type="InterPro" id="IPR038763">
    <property type="entry name" value="DHH_sf"/>
</dbReference>
<evidence type="ECO:0000256" key="3">
    <source>
        <dbReference type="ARBA" id="ARBA00022722"/>
    </source>
</evidence>
<evidence type="ECO:0000259" key="6">
    <source>
        <dbReference type="Pfam" id="PF01368"/>
    </source>
</evidence>
<name>A0A4R2GNA5_9BACT</name>
<dbReference type="Gene3D" id="3.90.1640.30">
    <property type="match status" value="1"/>
</dbReference>
<evidence type="ECO:0000259" key="8">
    <source>
        <dbReference type="Pfam" id="PF17768"/>
    </source>
</evidence>
<sequence length="573" mass="64880">MEKRWSIKDEVDEDLILQLSHAINVDEILAKLLIQRNVTSFDDAKTYFRPSLELLHDPFLMKDMDKAVKRLLSAIRNGEKIMIYGDYDVDGTTSVSLVYSFLRHYYQNLEFYIPDRYKEGYGISMQGIEFAHDAGCHLIISLDCGVKAVTKIAQAKKMGIDFIVCDHHTPGSELPDAAACLDPKRHDCGYPEKELSGCGVGFKFMQAFCRTMNYPEDDLYEYLDLVAVSIASDIVPITGENRILAAFGLDKLNKNPRTGLKSIIQIANMEHREFLISDIVFKIGPRINAAGRIESGRDAVELLISEDKSLAEKMSQDINVCNETRKDLDRLTTQEALDLIDTSEEMKAQKTTVLFKPDWHKGVIGIVASRLTDSYYRPTVILTQSQGMATGSARSVEGFDLYKAIESCSDLLVNFGGHMYAAGLTMQIEKIPEFTRRFNKYVEENILPEQLIPQIEIDAEIMLKDITPKFFRILKQFTPYGPGNMKPVFITRRVVDYGTSKLVGKDRDHVKLELIEEGSATIMQGIGFGMGKYIKQIKSGDYFDICYTIEENVFNGNTSIQLMIKDMRFPYSV</sequence>
<proteinExistence type="inferred from homology"/>
<dbReference type="Proteomes" id="UP000295221">
    <property type="component" value="Unassembled WGS sequence"/>
</dbReference>
<evidence type="ECO:0000256" key="4">
    <source>
        <dbReference type="ARBA" id="ARBA00022801"/>
    </source>
</evidence>
<reference evidence="9 10" key="1">
    <citation type="submission" date="2019-03" db="EMBL/GenBank/DDBJ databases">
        <title>Genomic Encyclopedia of Type Strains, Phase IV (KMG-IV): sequencing the most valuable type-strain genomes for metagenomic binning, comparative biology and taxonomic classification.</title>
        <authorList>
            <person name="Goeker M."/>
        </authorList>
    </citation>
    <scope>NUCLEOTIDE SEQUENCE [LARGE SCALE GENOMIC DNA]</scope>
    <source>
        <strain evidence="9 10">DSM 24179</strain>
    </source>
</reference>
<dbReference type="OrthoDB" id="9809852at2"/>
<dbReference type="RefSeq" id="WP_132431554.1">
    <property type="nucleotide sequence ID" value="NZ_SLWK01000001.1"/>
</dbReference>
<comment type="similarity">
    <text evidence="1">Belongs to the RecJ family.</text>
</comment>
<dbReference type="Pfam" id="PF02272">
    <property type="entry name" value="DHHA1"/>
    <property type="match status" value="1"/>
</dbReference>
<dbReference type="GO" id="GO:0006281">
    <property type="term" value="P:DNA repair"/>
    <property type="evidence" value="ECO:0007669"/>
    <property type="project" value="InterPro"/>
</dbReference>